<evidence type="ECO:0000313" key="5">
    <source>
        <dbReference type="Proteomes" id="UP000271889"/>
    </source>
</evidence>
<keyword evidence="1 3" id="KW-0853">WD repeat</keyword>
<evidence type="ECO:0000256" key="3">
    <source>
        <dbReference type="PROSITE-ProRule" id="PRU00221"/>
    </source>
</evidence>
<dbReference type="PANTHER" id="PTHR19857:SF8">
    <property type="entry name" value="ANGIO-ASSOCIATED MIGRATORY CELL PROTEIN"/>
    <property type="match status" value="1"/>
</dbReference>
<sequence length="147" mass="15810">MHCFIMPIHLFSVSDADTREVADDSSVALQAHEQDCFAVAIADERWLASGGEDDVAYLWDQQVSDSDPVLKIDHRDSVTSVAFNNAQTLLSTGDMSGHIVITQLADLQPRAKVYAGNGSPCTAGHILPDGKRLLAGYGDGVVSQSFF</sequence>
<dbReference type="InterPro" id="IPR001680">
    <property type="entry name" value="WD40_rpt"/>
</dbReference>
<name>A0A3P7Q2F4_CYLGO</name>
<keyword evidence="5" id="KW-1185">Reference proteome</keyword>
<dbReference type="Proteomes" id="UP000271889">
    <property type="component" value="Unassembled WGS sequence"/>
</dbReference>
<accession>A0A3P7Q2F4</accession>
<gene>
    <name evidence="4" type="ORF">CGOC_LOCUS10311</name>
</gene>
<dbReference type="Gene3D" id="2.130.10.10">
    <property type="entry name" value="YVTN repeat-like/Quinoprotein amine dehydrogenase"/>
    <property type="match status" value="1"/>
</dbReference>
<evidence type="ECO:0000256" key="2">
    <source>
        <dbReference type="ARBA" id="ARBA00022737"/>
    </source>
</evidence>
<dbReference type="InterPro" id="IPR051179">
    <property type="entry name" value="WD_repeat_multifunction"/>
</dbReference>
<proteinExistence type="predicted"/>
<dbReference type="EMBL" id="UYRV01110651">
    <property type="protein sequence ID" value="VDN26152.1"/>
    <property type="molecule type" value="Genomic_DNA"/>
</dbReference>
<dbReference type="AlphaFoldDB" id="A0A3P7Q2F4"/>
<evidence type="ECO:0000313" key="4">
    <source>
        <dbReference type="EMBL" id="VDN26152.1"/>
    </source>
</evidence>
<dbReference type="InterPro" id="IPR015943">
    <property type="entry name" value="WD40/YVTN_repeat-like_dom_sf"/>
</dbReference>
<organism evidence="4 5">
    <name type="scientific">Cylicostephanus goldi</name>
    <name type="common">Nematode worm</name>
    <dbReference type="NCBI Taxonomy" id="71465"/>
    <lineage>
        <taxon>Eukaryota</taxon>
        <taxon>Metazoa</taxon>
        <taxon>Ecdysozoa</taxon>
        <taxon>Nematoda</taxon>
        <taxon>Chromadorea</taxon>
        <taxon>Rhabditida</taxon>
        <taxon>Rhabditina</taxon>
        <taxon>Rhabditomorpha</taxon>
        <taxon>Strongyloidea</taxon>
        <taxon>Strongylidae</taxon>
        <taxon>Cylicostephanus</taxon>
    </lineage>
</organism>
<dbReference type="InterPro" id="IPR036322">
    <property type="entry name" value="WD40_repeat_dom_sf"/>
</dbReference>
<evidence type="ECO:0000256" key="1">
    <source>
        <dbReference type="ARBA" id="ARBA00022574"/>
    </source>
</evidence>
<dbReference type="PROSITE" id="PS50082">
    <property type="entry name" value="WD_REPEATS_2"/>
    <property type="match status" value="1"/>
</dbReference>
<dbReference type="Pfam" id="PF00400">
    <property type="entry name" value="WD40"/>
    <property type="match status" value="2"/>
</dbReference>
<dbReference type="PANTHER" id="PTHR19857">
    <property type="entry name" value="MITOCHONDRIAL DIVISION PROTEIN 1-RELATED"/>
    <property type="match status" value="1"/>
</dbReference>
<dbReference type="OrthoDB" id="10261640at2759"/>
<reference evidence="4 5" key="1">
    <citation type="submission" date="2018-11" db="EMBL/GenBank/DDBJ databases">
        <authorList>
            <consortium name="Pathogen Informatics"/>
        </authorList>
    </citation>
    <scope>NUCLEOTIDE SEQUENCE [LARGE SCALE GENOMIC DNA]</scope>
</reference>
<protein>
    <submittedName>
        <fullName evidence="4">Uncharacterized protein</fullName>
    </submittedName>
</protein>
<dbReference type="SMART" id="SM00320">
    <property type="entry name" value="WD40"/>
    <property type="match status" value="3"/>
</dbReference>
<feature type="repeat" description="WD" evidence="3">
    <location>
        <begin position="29"/>
        <end position="60"/>
    </location>
</feature>
<keyword evidence="2" id="KW-0677">Repeat</keyword>
<dbReference type="SUPFAM" id="SSF50978">
    <property type="entry name" value="WD40 repeat-like"/>
    <property type="match status" value="1"/>
</dbReference>